<dbReference type="InterPro" id="IPR052170">
    <property type="entry name" value="M29_Exopeptidase"/>
</dbReference>
<evidence type="ECO:0000256" key="4">
    <source>
        <dbReference type="ARBA" id="ARBA00008236"/>
    </source>
</evidence>
<comment type="cofactor">
    <cofactor evidence="1">
        <name>Co(2+)</name>
        <dbReference type="ChEBI" id="CHEBI:48828"/>
    </cofactor>
</comment>
<sequence length="412" mass="45966">MNQFVNQLEKYADLVVRVGLNLQNGQKLLIRGDISASSFIRLVTKKAYEAGALEVLVDYRDEEIQKLTVTHAPEEGLTGVPTYIANGYVDLAEENIAFLNLQTPNPSFYKDVDPSRMASINKSSSSRMNPFFQYITNGSISWVIVTYATKEWAANVFPDLSEEEALTKLWELIFYTTRVDQEDPVSLWKKHIKEMTLNANKLNNKQFKKLHYRGPGTDLTIQLTNNAKWICAEFTNDQGIAFVPNLPTEEVFTIPNKYGVNGTVSSTKPLVYSGNIIDQFTLTFKDGKVIDFSAEKGYETLKNLLDTDEGAKYLGEIAIVPHDSPISNTGVVFNNTLFDENASCHLALGNALGICVENSKEMNDEELNQIGFNKSITHVDFMIGSGELNIDGVLDDGTTQPIFRNGNWAIGQ</sequence>
<dbReference type="InterPro" id="IPR000787">
    <property type="entry name" value="Peptidase_M29"/>
</dbReference>
<evidence type="ECO:0000256" key="3">
    <source>
        <dbReference type="ARBA" id="ARBA00001947"/>
    </source>
</evidence>
<keyword evidence="7" id="KW-0479">Metal-binding</keyword>
<accession>A0A147K936</accession>
<dbReference type="SUPFAM" id="SSF144052">
    <property type="entry name" value="Thermophilic metalloprotease-like"/>
    <property type="match status" value="1"/>
</dbReference>
<evidence type="ECO:0000256" key="9">
    <source>
        <dbReference type="ARBA" id="ARBA00023049"/>
    </source>
</evidence>
<dbReference type="PATRIC" id="fig|1150625.3.peg.1514"/>
<keyword evidence="8" id="KW-0378">Hydrolase</keyword>
<evidence type="ECO:0000256" key="2">
    <source>
        <dbReference type="ARBA" id="ARBA00001946"/>
    </source>
</evidence>
<keyword evidence="9" id="KW-0482">Metalloprotease</keyword>
<dbReference type="GO" id="GO:0008237">
    <property type="term" value="F:metallopeptidase activity"/>
    <property type="evidence" value="ECO:0007669"/>
    <property type="project" value="UniProtKB-KW"/>
</dbReference>
<dbReference type="GO" id="GO:0046872">
    <property type="term" value="F:metal ion binding"/>
    <property type="evidence" value="ECO:0007669"/>
    <property type="project" value="UniProtKB-KW"/>
</dbReference>
<gene>
    <name evidence="10" type="ORF">Q75_07220</name>
</gene>
<dbReference type="STRING" id="1150625.Q75_07220"/>
<dbReference type="InterPro" id="IPR035097">
    <property type="entry name" value="M29_N-terminal"/>
</dbReference>
<dbReference type="PANTHER" id="PTHR34448:SF3">
    <property type="entry name" value="AMINOPEPTIDASE AMPS"/>
    <property type="match status" value="1"/>
</dbReference>
<dbReference type="GO" id="GO:0004177">
    <property type="term" value="F:aminopeptidase activity"/>
    <property type="evidence" value="ECO:0007669"/>
    <property type="project" value="UniProtKB-KW"/>
</dbReference>
<dbReference type="OrthoDB" id="9803993at2"/>
<comment type="caution">
    <text evidence="10">The sequence shown here is derived from an EMBL/GenBank/DDBJ whole genome shotgun (WGS) entry which is preliminary data.</text>
</comment>
<organism evidence="10 11">
    <name type="scientific">Bacillus coahuilensis p1.1.43</name>
    <dbReference type="NCBI Taxonomy" id="1150625"/>
    <lineage>
        <taxon>Bacteria</taxon>
        <taxon>Bacillati</taxon>
        <taxon>Bacillota</taxon>
        <taxon>Bacilli</taxon>
        <taxon>Bacillales</taxon>
        <taxon>Bacillaceae</taxon>
        <taxon>Bacillus</taxon>
    </lineage>
</organism>
<name>A0A147K936_9BACI</name>
<evidence type="ECO:0000313" key="11">
    <source>
        <dbReference type="Proteomes" id="UP000074108"/>
    </source>
</evidence>
<evidence type="ECO:0000256" key="7">
    <source>
        <dbReference type="ARBA" id="ARBA00022723"/>
    </source>
</evidence>
<dbReference type="RefSeq" id="WP_059350905.1">
    <property type="nucleotide sequence ID" value="NZ_LDYG01000026.1"/>
</dbReference>
<evidence type="ECO:0000256" key="1">
    <source>
        <dbReference type="ARBA" id="ARBA00001941"/>
    </source>
</evidence>
<keyword evidence="11" id="KW-1185">Reference proteome</keyword>
<protein>
    <submittedName>
        <fullName evidence="10">Peptidase M29</fullName>
    </submittedName>
</protein>
<dbReference type="GO" id="GO:0006508">
    <property type="term" value="P:proteolysis"/>
    <property type="evidence" value="ECO:0007669"/>
    <property type="project" value="UniProtKB-KW"/>
</dbReference>
<comment type="cofactor">
    <cofactor evidence="2">
        <name>Mg(2+)</name>
        <dbReference type="ChEBI" id="CHEBI:18420"/>
    </cofactor>
</comment>
<comment type="cofactor">
    <cofactor evidence="3">
        <name>Zn(2+)</name>
        <dbReference type="ChEBI" id="CHEBI:29105"/>
    </cofactor>
</comment>
<dbReference type="Pfam" id="PF02073">
    <property type="entry name" value="Peptidase_M29"/>
    <property type="match status" value="1"/>
</dbReference>
<dbReference type="PANTHER" id="PTHR34448">
    <property type="entry name" value="AMINOPEPTIDASE"/>
    <property type="match status" value="1"/>
</dbReference>
<dbReference type="PRINTS" id="PR00919">
    <property type="entry name" value="THERMOPTASE"/>
</dbReference>
<dbReference type="AlphaFoldDB" id="A0A147K936"/>
<dbReference type="Proteomes" id="UP000074108">
    <property type="component" value="Unassembled WGS sequence"/>
</dbReference>
<evidence type="ECO:0000256" key="6">
    <source>
        <dbReference type="ARBA" id="ARBA00022670"/>
    </source>
</evidence>
<dbReference type="EMBL" id="LDYG01000026">
    <property type="protein sequence ID" value="KUP06862.1"/>
    <property type="molecule type" value="Genomic_DNA"/>
</dbReference>
<keyword evidence="5" id="KW-0031">Aminopeptidase</keyword>
<evidence type="ECO:0000256" key="5">
    <source>
        <dbReference type="ARBA" id="ARBA00022438"/>
    </source>
</evidence>
<dbReference type="Gene3D" id="3.40.1830.10">
    <property type="entry name" value="Thermophilic metalloprotease (M29)"/>
    <property type="match status" value="1"/>
</dbReference>
<evidence type="ECO:0000313" key="10">
    <source>
        <dbReference type="EMBL" id="KUP06862.1"/>
    </source>
</evidence>
<reference evidence="10 11" key="1">
    <citation type="journal article" date="2016" name="Front. Microbiol.">
        <title>Microevolution Analysis of Bacillus coahuilensis Unveils Differences in Phosphorus Acquisition Strategies and Their Regulation.</title>
        <authorList>
            <person name="Gomez-Lunar Z."/>
            <person name="Hernandez-Gonzalez I."/>
            <person name="Rodriguez-Torres M.D."/>
            <person name="Souza V."/>
            <person name="Olmedo-Alvarez G."/>
        </authorList>
    </citation>
    <scope>NUCLEOTIDE SEQUENCE [LARGE SCALE GENOMIC DNA]</scope>
    <source>
        <strain evidence="11">p1.1.43</strain>
    </source>
</reference>
<evidence type="ECO:0000256" key="8">
    <source>
        <dbReference type="ARBA" id="ARBA00022801"/>
    </source>
</evidence>
<keyword evidence="6" id="KW-0645">Protease</keyword>
<comment type="similarity">
    <text evidence="4">Belongs to the peptidase M29 family.</text>
</comment>
<proteinExistence type="inferred from homology"/>